<protein>
    <submittedName>
        <fullName evidence="2">Uncharacterized protein</fullName>
    </submittedName>
</protein>
<keyword evidence="1" id="KW-0812">Transmembrane</keyword>
<reference evidence="2 3" key="1">
    <citation type="submission" date="2019-10" db="EMBL/GenBank/DDBJ databases">
        <title>Glaciimonas soli sp. nov., a psychrophilic bacterium isolated from the forest soil of a high elevation mountain in Taiwan.</title>
        <authorList>
            <person name="Wang L.-T."/>
            <person name="Shieh W.Y."/>
        </authorList>
    </citation>
    <scope>NUCLEOTIDE SEQUENCE [LARGE SCALE GENOMIC DNA]</scope>
    <source>
        <strain evidence="2 3">GS1</strain>
    </source>
</reference>
<dbReference type="OrthoDB" id="8774559at2"/>
<organism evidence="2 3">
    <name type="scientific">Glaciimonas soli</name>
    <dbReference type="NCBI Taxonomy" id="2590999"/>
    <lineage>
        <taxon>Bacteria</taxon>
        <taxon>Pseudomonadati</taxon>
        <taxon>Pseudomonadota</taxon>
        <taxon>Betaproteobacteria</taxon>
        <taxon>Burkholderiales</taxon>
        <taxon>Oxalobacteraceae</taxon>
        <taxon>Glaciimonas</taxon>
    </lineage>
</organism>
<proteinExistence type="predicted"/>
<sequence length="223" mass="24796">MNLLKPYVIFLLWVITLLIFTTYYLRWNGEYSGSYVHTNLTPPESRDLIPAGEIVTGFHLKQPVNWPSLDNITKQDASSSVCVDLQLANYGDRHNEGTIALTLQANGVSRRVTVDASAIRDNAFHQFCFNDLIFGSIAHEPTNLILEGVNGKPGSSITAWLTADSVYGKAQINGVDSNKSLLFRINTVRKKDDQRISAIILTILCGLSGLLLFWPVFRQPATK</sequence>
<keyword evidence="3" id="KW-1185">Reference proteome</keyword>
<feature type="transmembrane region" description="Helical" evidence="1">
    <location>
        <begin position="6"/>
        <end position="25"/>
    </location>
</feature>
<comment type="caution">
    <text evidence="2">The sequence shown here is derived from an EMBL/GenBank/DDBJ whole genome shotgun (WGS) entry which is preliminary data.</text>
</comment>
<dbReference type="Proteomes" id="UP000451565">
    <property type="component" value="Unassembled WGS sequence"/>
</dbReference>
<accession>A0A843YXM7</accession>
<evidence type="ECO:0000256" key="1">
    <source>
        <dbReference type="SAM" id="Phobius"/>
    </source>
</evidence>
<evidence type="ECO:0000313" key="3">
    <source>
        <dbReference type="Proteomes" id="UP000451565"/>
    </source>
</evidence>
<keyword evidence="1" id="KW-0472">Membrane</keyword>
<dbReference type="AlphaFoldDB" id="A0A843YXM7"/>
<name>A0A843YXM7_9BURK</name>
<evidence type="ECO:0000313" key="2">
    <source>
        <dbReference type="EMBL" id="MQR01306.1"/>
    </source>
</evidence>
<dbReference type="EMBL" id="WINI01000006">
    <property type="protein sequence ID" value="MQR01306.1"/>
    <property type="molecule type" value="Genomic_DNA"/>
</dbReference>
<keyword evidence="1" id="KW-1133">Transmembrane helix</keyword>
<gene>
    <name evidence="2" type="ORF">GEV47_11530</name>
</gene>
<dbReference type="RefSeq" id="WP_153234936.1">
    <property type="nucleotide sequence ID" value="NZ_WINI01000006.1"/>
</dbReference>
<feature type="transmembrane region" description="Helical" evidence="1">
    <location>
        <begin position="196"/>
        <end position="217"/>
    </location>
</feature>